<name>S7ZBT3_PENO1</name>
<gene>
    <name evidence="2" type="ORF">PDE_03016</name>
</gene>
<dbReference type="Proteomes" id="UP000019376">
    <property type="component" value="Unassembled WGS sequence"/>
</dbReference>
<feature type="compositionally biased region" description="Basic and acidic residues" evidence="1">
    <location>
        <begin position="71"/>
        <end position="89"/>
    </location>
</feature>
<feature type="compositionally biased region" description="Low complexity" evidence="1">
    <location>
        <begin position="42"/>
        <end position="51"/>
    </location>
</feature>
<organism evidence="2 3">
    <name type="scientific">Penicillium oxalicum (strain 114-2 / CGMCC 5302)</name>
    <name type="common">Penicillium decumbens</name>
    <dbReference type="NCBI Taxonomy" id="933388"/>
    <lineage>
        <taxon>Eukaryota</taxon>
        <taxon>Fungi</taxon>
        <taxon>Dikarya</taxon>
        <taxon>Ascomycota</taxon>
        <taxon>Pezizomycotina</taxon>
        <taxon>Eurotiomycetes</taxon>
        <taxon>Eurotiomycetidae</taxon>
        <taxon>Eurotiales</taxon>
        <taxon>Aspergillaceae</taxon>
        <taxon>Penicillium</taxon>
    </lineage>
</organism>
<feature type="region of interest" description="Disordered" evidence="1">
    <location>
        <begin position="1"/>
        <end position="108"/>
    </location>
</feature>
<evidence type="ECO:0000313" key="3">
    <source>
        <dbReference type="Proteomes" id="UP000019376"/>
    </source>
</evidence>
<dbReference type="PhylomeDB" id="S7ZBT3"/>
<dbReference type="EMBL" id="KB644410">
    <property type="protein sequence ID" value="EPS28070.1"/>
    <property type="molecule type" value="Genomic_DNA"/>
</dbReference>
<accession>S7ZBT3</accession>
<evidence type="ECO:0000256" key="1">
    <source>
        <dbReference type="SAM" id="MobiDB-lite"/>
    </source>
</evidence>
<evidence type="ECO:0000313" key="2">
    <source>
        <dbReference type="EMBL" id="EPS28070.1"/>
    </source>
</evidence>
<dbReference type="HOGENOM" id="CLU_2197835_0_0_1"/>
<feature type="compositionally biased region" description="Polar residues" evidence="1">
    <location>
        <begin position="1"/>
        <end position="41"/>
    </location>
</feature>
<dbReference type="OrthoDB" id="2590867at2759"/>
<proteinExistence type="predicted"/>
<sequence>MSDQSSKSAQRNVSNDLNSQRGPTSSYADRSHNSESSADPNSSRSKSVASSTAYMPQSGKEAGIVGSAPHQQDRHKTNADPDERRREDVAGSTRWIPMAGKPTKTSSL</sequence>
<dbReference type="AlphaFoldDB" id="S7ZBT3"/>
<reference evidence="2 3" key="1">
    <citation type="journal article" date="2013" name="PLoS ONE">
        <title>Genomic and secretomic analyses reveal unique features of the lignocellulolytic enzyme system of Penicillium decumbens.</title>
        <authorList>
            <person name="Liu G."/>
            <person name="Zhang L."/>
            <person name="Wei X."/>
            <person name="Zou G."/>
            <person name="Qin Y."/>
            <person name="Ma L."/>
            <person name="Li J."/>
            <person name="Zheng H."/>
            <person name="Wang S."/>
            <person name="Wang C."/>
            <person name="Xun L."/>
            <person name="Zhao G.-P."/>
            <person name="Zhou Z."/>
            <person name="Qu Y."/>
        </authorList>
    </citation>
    <scope>NUCLEOTIDE SEQUENCE [LARGE SCALE GENOMIC DNA]</scope>
    <source>
        <strain evidence="3">114-2 / CGMCC 5302</strain>
    </source>
</reference>
<keyword evidence="3" id="KW-1185">Reference proteome</keyword>
<protein>
    <submittedName>
        <fullName evidence="2">Uncharacterized protein</fullName>
    </submittedName>
</protein>